<keyword evidence="2" id="KW-1185">Reference proteome</keyword>
<name>A0A540K4J0_MALBA</name>
<reference evidence="1 2" key="1">
    <citation type="journal article" date="2019" name="G3 (Bethesda)">
        <title>Sequencing of a Wild Apple (Malus baccata) Genome Unravels the Differences Between Cultivated and Wild Apple Species Regarding Disease Resistance and Cold Tolerance.</title>
        <authorList>
            <person name="Chen X."/>
        </authorList>
    </citation>
    <scope>NUCLEOTIDE SEQUENCE [LARGE SCALE GENOMIC DNA]</scope>
    <source>
        <strain evidence="2">cv. Shandingzi</strain>
        <tissue evidence="1">Leaves</tissue>
    </source>
</reference>
<evidence type="ECO:0000313" key="2">
    <source>
        <dbReference type="Proteomes" id="UP000315295"/>
    </source>
</evidence>
<dbReference type="Proteomes" id="UP000315295">
    <property type="component" value="Unassembled WGS sequence"/>
</dbReference>
<organism evidence="1 2">
    <name type="scientific">Malus baccata</name>
    <name type="common">Siberian crab apple</name>
    <name type="synonym">Pyrus baccata</name>
    <dbReference type="NCBI Taxonomy" id="106549"/>
    <lineage>
        <taxon>Eukaryota</taxon>
        <taxon>Viridiplantae</taxon>
        <taxon>Streptophyta</taxon>
        <taxon>Embryophyta</taxon>
        <taxon>Tracheophyta</taxon>
        <taxon>Spermatophyta</taxon>
        <taxon>Magnoliopsida</taxon>
        <taxon>eudicotyledons</taxon>
        <taxon>Gunneridae</taxon>
        <taxon>Pentapetalae</taxon>
        <taxon>rosids</taxon>
        <taxon>fabids</taxon>
        <taxon>Rosales</taxon>
        <taxon>Rosaceae</taxon>
        <taxon>Amygdaloideae</taxon>
        <taxon>Maleae</taxon>
        <taxon>Malus</taxon>
    </lineage>
</organism>
<sequence>MWELPFRCLHWFSTIELLISELQVPGGRTVEAEFLNTPPFSIPQVVAAVNSSATAIAALPPLNEEGGQRKKGMLKWKGSKKINRIYADWLDDVPLVHQHNLVES</sequence>
<accession>A0A540K4J0</accession>
<dbReference type="EMBL" id="VIEB01004702">
    <property type="protein sequence ID" value="TQD69146.1"/>
    <property type="molecule type" value="Genomic_DNA"/>
</dbReference>
<protein>
    <submittedName>
        <fullName evidence="1">Uncharacterized protein</fullName>
    </submittedName>
</protein>
<gene>
    <name evidence="1" type="ORF">C1H46_045321</name>
</gene>
<comment type="caution">
    <text evidence="1">The sequence shown here is derived from an EMBL/GenBank/DDBJ whole genome shotgun (WGS) entry which is preliminary data.</text>
</comment>
<proteinExistence type="predicted"/>
<evidence type="ECO:0000313" key="1">
    <source>
        <dbReference type="EMBL" id="TQD69146.1"/>
    </source>
</evidence>
<dbReference type="STRING" id="106549.A0A540K4J0"/>
<dbReference type="AlphaFoldDB" id="A0A540K4J0"/>